<reference evidence="2 3" key="1">
    <citation type="journal article" date="2016" name="Mol. Biol. Evol.">
        <title>Comparative Genomics of Early-Diverging Mushroom-Forming Fungi Provides Insights into the Origins of Lignocellulose Decay Capabilities.</title>
        <authorList>
            <person name="Nagy L.G."/>
            <person name="Riley R."/>
            <person name="Tritt A."/>
            <person name="Adam C."/>
            <person name="Daum C."/>
            <person name="Floudas D."/>
            <person name="Sun H."/>
            <person name="Yadav J.S."/>
            <person name="Pangilinan J."/>
            <person name="Larsson K.H."/>
            <person name="Matsuura K."/>
            <person name="Barry K."/>
            <person name="Labutti K."/>
            <person name="Kuo R."/>
            <person name="Ohm R.A."/>
            <person name="Bhattacharya S.S."/>
            <person name="Shirouzu T."/>
            <person name="Yoshinaga Y."/>
            <person name="Martin F.M."/>
            <person name="Grigoriev I.V."/>
            <person name="Hibbett D.S."/>
        </authorList>
    </citation>
    <scope>NUCLEOTIDE SEQUENCE [LARGE SCALE GENOMIC DNA]</scope>
    <source>
        <strain evidence="2 3">HHB12029</strain>
    </source>
</reference>
<sequence>MPPSHKSSVPLPLARRLLFPNAATTPRLLSDAPQELNDELYDFLALALRAFVLPWWSKLTKYDKEFLPEIARVVTHAVRALEPRARRADVSGLVLRDVPALLAQHYADFHAARLRLGTSYAAGEGTLAEAFHSLQPHIALTPEGAIRDEYLRQAVERVLQLLLPPQDWNAQAEREIVREIFVKVLIGDVFPRIVQPWFIQKMVLEVLGPPRTALLPRPRPSSPVSSHALLVLFLSAVQGISTACLAAIAVFQRAYHGVAAIHAASKPVTDPARQGISRPIVDLVGEVLTMRARFASAMVLAFLQMCMIVLSPWVDRYAPHVIEEQLCNPNLLLKIVQQGKKLLFPNGWPGPPPVDPTPEEQVVIRESLEIRLAGLLPDAVAPVLIGPDMPARRLTIKSAIDPLTSVACNNHLLILVLDALLLMLFPEMGCDASS</sequence>
<dbReference type="OrthoDB" id="431557at2759"/>
<dbReference type="Pfam" id="PF02194">
    <property type="entry name" value="PXA"/>
    <property type="match status" value="1"/>
</dbReference>
<evidence type="ECO:0000259" key="1">
    <source>
        <dbReference type="PROSITE" id="PS51207"/>
    </source>
</evidence>
<keyword evidence="3" id="KW-1185">Reference proteome</keyword>
<feature type="non-terminal residue" evidence="2">
    <location>
        <position position="434"/>
    </location>
</feature>
<proteinExistence type="predicted"/>
<dbReference type="EMBL" id="KV425890">
    <property type="protein sequence ID" value="KZW02086.1"/>
    <property type="molecule type" value="Genomic_DNA"/>
</dbReference>
<evidence type="ECO:0000313" key="3">
    <source>
        <dbReference type="Proteomes" id="UP000077266"/>
    </source>
</evidence>
<dbReference type="InParanoid" id="A0A165PF58"/>
<dbReference type="SMART" id="SM00313">
    <property type="entry name" value="PXA"/>
    <property type="match status" value="1"/>
</dbReference>
<name>A0A165PF58_EXIGL</name>
<gene>
    <name evidence="2" type="ORF">EXIGLDRAFT_637874</name>
</gene>
<dbReference type="InterPro" id="IPR003114">
    <property type="entry name" value="Phox_assoc"/>
</dbReference>
<dbReference type="PANTHER" id="PTHR22775">
    <property type="entry name" value="SORTING NEXIN"/>
    <property type="match status" value="1"/>
</dbReference>
<dbReference type="PANTHER" id="PTHR22775:SF3">
    <property type="entry name" value="SORTING NEXIN-13"/>
    <property type="match status" value="1"/>
</dbReference>
<dbReference type="PROSITE" id="PS51207">
    <property type="entry name" value="PXA"/>
    <property type="match status" value="1"/>
</dbReference>
<dbReference type="AlphaFoldDB" id="A0A165PF58"/>
<dbReference type="GO" id="GO:0035091">
    <property type="term" value="F:phosphatidylinositol binding"/>
    <property type="evidence" value="ECO:0007669"/>
    <property type="project" value="TreeGrafter"/>
</dbReference>
<dbReference type="STRING" id="1314781.A0A165PF58"/>
<dbReference type="Proteomes" id="UP000077266">
    <property type="component" value="Unassembled WGS sequence"/>
</dbReference>
<protein>
    <recommendedName>
        <fullName evidence="1">PXA domain-containing protein</fullName>
    </recommendedName>
</protein>
<evidence type="ECO:0000313" key="2">
    <source>
        <dbReference type="EMBL" id="KZW02086.1"/>
    </source>
</evidence>
<organism evidence="2 3">
    <name type="scientific">Exidia glandulosa HHB12029</name>
    <dbReference type="NCBI Taxonomy" id="1314781"/>
    <lineage>
        <taxon>Eukaryota</taxon>
        <taxon>Fungi</taxon>
        <taxon>Dikarya</taxon>
        <taxon>Basidiomycota</taxon>
        <taxon>Agaricomycotina</taxon>
        <taxon>Agaricomycetes</taxon>
        <taxon>Auriculariales</taxon>
        <taxon>Exidiaceae</taxon>
        <taxon>Exidia</taxon>
    </lineage>
</organism>
<accession>A0A165PF58</accession>
<feature type="domain" description="PXA" evidence="1">
    <location>
        <begin position="33"/>
        <end position="211"/>
    </location>
</feature>